<reference evidence="1" key="1">
    <citation type="submission" date="2021-01" db="EMBL/GenBank/DDBJ databases">
        <authorList>
            <consortium name="Genoscope - CEA"/>
            <person name="William W."/>
        </authorList>
    </citation>
    <scope>NUCLEOTIDE SEQUENCE</scope>
</reference>
<sequence length="263" mass="30956">MELSQHLVVGITQFVYGMLRQDNKKPIWMIILILSQKDFTHQMELLQHLVVIIRLLVNRLLINWILILSIQYTSRQMELQNFLKHKNGMISVHRGILQATLKQIKFIYYFQAVSIQEANQLVGSIESLHSALLMKNYYMPDLASSVITCEYLLNVALGKCFRIETNQIKIGQIFKKVSKIKLFYELEKLCQEKNVLLGISPEKLPDKKWLTNVLFTLNENNEVFKPFQDSDKVIRQAEILYSKQIQNCFSFQIAFVMIFYKYH</sequence>
<dbReference type="AlphaFoldDB" id="A0A8S1RU62"/>
<gene>
    <name evidence="1" type="ORF">PSON_ATCC_30995.1.T3550003</name>
</gene>
<comment type="caution">
    <text evidence="1">The sequence shown here is derived from an EMBL/GenBank/DDBJ whole genome shotgun (WGS) entry which is preliminary data.</text>
</comment>
<name>A0A8S1RU62_9CILI</name>
<proteinExistence type="predicted"/>
<evidence type="ECO:0000313" key="2">
    <source>
        <dbReference type="Proteomes" id="UP000692954"/>
    </source>
</evidence>
<dbReference type="OrthoDB" id="320113at2759"/>
<keyword evidence="2" id="KW-1185">Reference proteome</keyword>
<accession>A0A8S1RU62</accession>
<protein>
    <submittedName>
        <fullName evidence="1">Uncharacterized protein</fullName>
    </submittedName>
</protein>
<evidence type="ECO:0000313" key="1">
    <source>
        <dbReference type="EMBL" id="CAD8131000.1"/>
    </source>
</evidence>
<dbReference type="EMBL" id="CAJJDN010000355">
    <property type="protein sequence ID" value="CAD8131000.1"/>
    <property type="molecule type" value="Genomic_DNA"/>
</dbReference>
<dbReference type="Proteomes" id="UP000692954">
    <property type="component" value="Unassembled WGS sequence"/>
</dbReference>
<organism evidence="1 2">
    <name type="scientific">Paramecium sonneborni</name>
    <dbReference type="NCBI Taxonomy" id="65129"/>
    <lineage>
        <taxon>Eukaryota</taxon>
        <taxon>Sar</taxon>
        <taxon>Alveolata</taxon>
        <taxon>Ciliophora</taxon>
        <taxon>Intramacronucleata</taxon>
        <taxon>Oligohymenophorea</taxon>
        <taxon>Peniculida</taxon>
        <taxon>Parameciidae</taxon>
        <taxon>Paramecium</taxon>
    </lineage>
</organism>